<keyword evidence="2" id="KW-1133">Transmembrane helix</keyword>
<feature type="region of interest" description="Disordered" evidence="1">
    <location>
        <begin position="223"/>
        <end position="255"/>
    </location>
</feature>
<protein>
    <submittedName>
        <fullName evidence="4">DUF6382 domain-containing protein</fullName>
    </submittedName>
</protein>
<feature type="region of interest" description="Disordered" evidence="1">
    <location>
        <begin position="330"/>
        <end position="350"/>
    </location>
</feature>
<dbReference type="CDD" id="cd00060">
    <property type="entry name" value="FHA"/>
    <property type="match status" value="1"/>
</dbReference>
<dbReference type="RefSeq" id="WP_379564602.1">
    <property type="nucleotide sequence ID" value="NZ_JBHUMX010000045.1"/>
</dbReference>
<evidence type="ECO:0000313" key="5">
    <source>
        <dbReference type="Proteomes" id="UP001597451"/>
    </source>
</evidence>
<keyword evidence="5" id="KW-1185">Reference proteome</keyword>
<feature type="transmembrane region" description="Helical" evidence="2">
    <location>
        <begin position="288"/>
        <end position="309"/>
    </location>
</feature>
<dbReference type="Gene3D" id="2.60.200.20">
    <property type="match status" value="1"/>
</dbReference>
<evidence type="ECO:0000256" key="1">
    <source>
        <dbReference type="SAM" id="MobiDB-lite"/>
    </source>
</evidence>
<name>A0ABW5Q679_9BACI</name>
<proteinExistence type="predicted"/>
<dbReference type="Pfam" id="PF19909">
    <property type="entry name" value="DUF6382"/>
    <property type="match status" value="1"/>
</dbReference>
<dbReference type="InterPro" id="IPR050923">
    <property type="entry name" value="Cell_Proc_Reg/RNA_Proc"/>
</dbReference>
<dbReference type="SMART" id="SM00240">
    <property type="entry name" value="FHA"/>
    <property type="match status" value="1"/>
</dbReference>
<reference evidence="5" key="1">
    <citation type="journal article" date="2019" name="Int. J. Syst. Evol. Microbiol.">
        <title>The Global Catalogue of Microorganisms (GCM) 10K type strain sequencing project: providing services to taxonomists for standard genome sequencing and annotation.</title>
        <authorList>
            <consortium name="The Broad Institute Genomics Platform"/>
            <consortium name="The Broad Institute Genome Sequencing Center for Infectious Disease"/>
            <person name="Wu L."/>
            <person name="Ma J."/>
        </authorList>
    </citation>
    <scope>NUCLEOTIDE SEQUENCE [LARGE SCALE GENOMIC DNA]</scope>
    <source>
        <strain evidence="5">TISTR 1858</strain>
    </source>
</reference>
<evidence type="ECO:0000313" key="4">
    <source>
        <dbReference type="EMBL" id="MFD2630916.1"/>
    </source>
</evidence>
<comment type="caution">
    <text evidence="4">The sequence shown here is derived from an EMBL/GenBank/DDBJ whole genome shotgun (WGS) entry which is preliminary data.</text>
</comment>
<feature type="domain" description="FHA" evidence="3">
    <location>
        <begin position="444"/>
        <end position="495"/>
    </location>
</feature>
<dbReference type="EMBL" id="JBHUMX010000045">
    <property type="protein sequence ID" value="MFD2630916.1"/>
    <property type="molecule type" value="Genomic_DNA"/>
</dbReference>
<dbReference type="Proteomes" id="UP001597451">
    <property type="component" value="Unassembled WGS sequence"/>
</dbReference>
<organism evidence="4 5">
    <name type="scientific">Oceanobacillus kapialis</name>
    <dbReference type="NCBI Taxonomy" id="481353"/>
    <lineage>
        <taxon>Bacteria</taxon>
        <taxon>Bacillati</taxon>
        <taxon>Bacillota</taxon>
        <taxon>Bacilli</taxon>
        <taxon>Bacillales</taxon>
        <taxon>Bacillaceae</taxon>
        <taxon>Oceanobacillus</taxon>
    </lineage>
</organism>
<feature type="transmembrane region" description="Helical" evidence="2">
    <location>
        <begin position="265"/>
        <end position="282"/>
    </location>
</feature>
<keyword evidence="2" id="KW-0472">Membrane</keyword>
<dbReference type="PANTHER" id="PTHR23308">
    <property type="entry name" value="NUCLEAR INHIBITOR OF PROTEIN PHOSPHATASE-1"/>
    <property type="match status" value="1"/>
</dbReference>
<feature type="compositionally biased region" description="Polar residues" evidence="1">
    <location>
        <begin position="223"/>
        <end position="243"/>
    </location>
</feature>
<dbReference type="SUPFAM" id="SSF49879">
    <property type="entry name" value="SMAD/FHA domain"/>
    <property type="match status" value="1"/>
</dbReference>
<evidence type="ECO:0000259" key="3">
    <source>
        <dbReference type="PROSITE" id="PS50006"/>
    </source>
</evidence>
<sequence>MGEIYGLQYDYSNHNGQAIVFTEQNGKNITSGDLNEVQLKMIQSNSIPHLLSLSVENMDLKTKLFYDLTSKSKLASYFQKKNATMNDYYQVFLSIISTLEGCTSYMLDQEKFILKQDHIYIGTNPGDIYLVYLPVKTLNKETNVTEDMKKLLTDIAGEVEGLQGNEFKSILNYIKNDGFSINGLKKLLLELISLRSNVNYTRQTPGYSSFDGSNLNSNQHVAPNQQAQSNTTNNVNTKQPQQSTATTTQVKKKKKLPKLTSREKVYMFSGTLLALALIWKLYDSITTPAMLGVSVGLSGVVVIAVVVLVKYWRPGVKPIETGVSVPVKQQNGAGKQVQAEPIKSQPQPQPAVPQQAQAYHQPQAEMFNQQIPTQQPVFANQQLAAATTMDTTLLTNPSDDTVLLEDEANLSAVSSTSTSNVTALLIKKTPDGPEETIKLNRNNFLIGRNADSVSYAEDATGVSRLHAEIIQIDSTSYGIKDLGSKNGSKLNGNAMVPYKVYALQENDEIILGKATYTFKWSHAS</sequence>
<gene>
    <name evidence="4" type="ORF">ACFSUN_19285</name>
</gene>
<dbReference type="Pfam" id="PF00498">
    <property type="entry name" value="FHA"/>
    <property type="match status" value="1"/>
</dbReference>
<dbReference type="InterPro" id="IPR045962">
    <property type="entry name" value="DUF6382"/>
</dbReference>
<accession>A0ABW5Q679</accession>
<dbReference type="InterPro" id="IPR000253">
    <property type="entry name" value="FHA_dom"/>
</dbReference>
<dbReference type="PROSITE" id="PS50006">
    <property type="entry name" value="FHA_DOMAIN"/>
    <property type="match status" value="1"/>
</dbReference>
<keyword evidence="2" id="KW-0812">Transmembrane</keyword>
<evidence type="ECO:0000256" key="2">
    <source>
        <dbReference type="SAM" id="Phobius"/>
    </source>
</evidence>
<dbReference type="InterPro" id="IPR008984">
    <property type="entry name" value="SMAD_FHA_dom_sf"/>
</dbReference>